<dbReference type="InterPro" id="IPR015931">
    <property type="entry name" value="Acnase/IPM_dHydase_lsu_aba_1/3"/>
</dbReference>
<feature type="region of interest" description="Disordered" evidence="9">
    <location>
        <begin position="1"/>
        <end position="23"/>
    </location>
</feature>
<comment type="catalytic activity">
    <reaction evidence="8">
        <text>citrate = D-threo-isocitrate</text>
        <dbReference type="Rhea" id="RHEA:10336"/>
        <dbReference type="ChEBI" id="CHEBI:15562"/>
        <dbReference type="ChEBI" id="CHEBI:16947"/>
        <dbReference type="EC" id="4.2.1.3"/>
    </reaction>
</comment>
<dbReference type="InterPro" id="IPR036008">
    <property type="entry name" value="Aconitase_4Fe-4S_dom"/>
</dbReference>
<evidence type="ECO:0000259" key="11">
    <source>
        <dbReference type="Pfam" id="PF00694"/>
    </source>
</evidence>
<feature type="domain" description="Aconitase A/isopropylmalate dehydratase small subunit swivel" evidence="11">
    <location>
        <begin position="691"/>
        <end position="721"/>
    </location>
</feature>
<dbReference type="InterPro" id="IPR000573">
    <property type="entry name" value="AconitaseA/IPMdHydase_ssu_swvl"/>
</dbReference>
<dbReference type="GO" id="GO:0051536">
    <property type="term" value="F:iron-sulfur cluster binding"/>
    <property type="evidence" value="ECO:0007669"/>
    <property type="project" value="UniProtKB-KW"/>
</dbReference>
<evidence type="ECO:0000259" key="10">
    <source>
        <dbReference type="Pfam" id="PF00330"/>
    </source>
</evidence>
<keyword evidence="6" id="KW-0411">Iron-sulfur</keyword>
<organism evidence="12 13">
    <name type="scientific">Eimeria brunetti</name>
    <dbReference type="NCBI Taxonomy" id="51314"/>
    <lineage>
        <taxon>Eukaryota</taxon>
        <taxon>Sar</taxon>
        <taxon>Alveolata</taxon>
        <taxon>Apicomplexa</taxon>
        <taxon>Conoidasida</taxon>
        <taxon>Coccidia</taxon>
        <taxon>Eucoccidiorida</taxon>
        <taxon>Eimeriorina</taxon>
        <taxon>Eimeriidae</taxon>
        <taxon>Eimeria</taxon>
    </lineage>
</organism>
<evidence type="ECO:0000256" key="8">
    <source>
        <dbReference type="ARBA" id="ARBA00023501"/>
    </source>
</evidence>
<name>U6LD99_9EIME</name>
<dbReference type="FunFam" id="3.30.499.10:FF:000002">
    <property type="entry name" value="Aconitate hydratase"/>
    <property type="match status" value="1"/>
</dbReference>
<evidence type="ECO:0000256" key="9">
    <source>
        <dbReference type="SAM" id="MobiDB-lite"/>
    </source>
</evidence>
<dbReference type="InterPro" id="IPR006249">
    <property type="entry name" value="Aconitase/IRP2"/>
</dbReference>
<evidence type="ECO:0000256" key="7">
    <source>
        <dbReference type="ARBA" id="ARBA00023239"/>
    </source>
</evidence>
<dbReference type="EC" id="4.2.1.3" evidence="3"/>
<dbReference type="Proteomes" id="UP000030750">
    <property type="component" value="Unassembled WGS sequence"/>
</dbReference>
<dbReference type="InterPro" id="IPR001030">
    <property type="entry name" value="Acoase/IPM_deHydtase_lsu_aba"/>
</dbReference>
<dbReference type="SUPFAM" id="SSF53732">
    <property type="entry name" value="Aconitase iron-sulfur domain"/>
    <property type="match status" value="1"/>
</dbReference>
<evidence type="ECO:0000256" key="3">
    <source>
        <dbReference type="ARBA" id="ARBA00012926"/>
    </source>
</evidence>
<keyword evidence="4" id="KW-0479">Metal-binding</keyword>
<dbReference type="Gene3D" id="3.30.499.10">
    <property type="entry name" value="Aconitase, domain 3"/>
    <property type="match status" value="3"/>
</dbReference>
<evidence type="ECO:0000256" key="1">
    <source>
        <dbReference type="ARBA" id="ARBA00001966"/>
    </source>
</evidence>
<evidence type="ECO:0000256" key="4">
    <source>
        <dbReference type="ARBA" id="ARBA00022723"/>
    </source>
</evidence>
<dbReference type="OrthoDB" id="2279155at2759"/>
<keyword evidence="5" id="KW-0408">Iron</keyword>
<dbReference type="InterPro" id="IPR018136">
    <property type="entry name" value="Aconitase_4Fe-4S_BS"/>
</dbReference>
<dbReference type="Gene3D" id="3.20.19.10">
    <property type="entry name" value="Aconitase, domain 4"/>
    <property type="match status" value="1"/>
</dbReference>
<dbReference type="Pfam" id="PF00330">
    <property type="entry name" value="Aconitase"/>
    <property type="match status" value="1"/>
</dbReference>
<dbReference type="SUPFAM" id="SSF52016">
    <property type="entry name" value="LeuD/IlvD-like"/>
    <property type="match status" value="1"/>
</dbReference>
<comment type="cofactor">
    <cofactor evidence="1">
        <name>[4Fe-4S] cluster</name>
        <dbReference type="ChEBI" id="CHEBI:49883"/>
    </cofactor>
</comment>
<reference evidence="12" key="1">
    <citation type="submission" date="2013-10" db="EMBL/GenBank/DDBJ databases">
        <title>Genomic analysis of the causative agents of coccidiosis in chickens.</title>
        <authorList>
            <person name="Reid A.J."/>
            <person name="Blake D."/>
            <person name="Billington K."/>
            <person name="Browne H."/>
            <person name="Dunn M."/>
            <person name="Hung S."/>
            <person name="Kawahara F."/>
            <person name="Miranda-Saavedra D."/>
            <person name="Mourier T."/>
            <person name="Nagra H."/>
            <person name="Otto T.D."/>
            <person name="Rawlings N."/>
            <person name="Sanchez A."/>
            <person name="Sanders M."/>
            <person name="Subramaniam C."/>
            <person name="Tay Y."/>
            <person name="Dear P."/>
            <person name="Doerig C."/>
            <person name="Gruber A."/>
            <person name="Parkinson J."/>
            <person name="Shirley M."/>
            <person name="Wan K.L."/>
            <person name="Berriman M."/>
            <person name="Tomley F."/>
            <person name="Pain A."/>
        </authorList>
    </citation>
    <scope>NUCLEOTIDE SEQUENCE [LARGE SCALE GENOMIC DNA]</scope>
    <source>
        <strain evidence="12">Houghton</strain>
    </source>
</reference>
<dbReference type="NCBIfam" id="NF006757">
    <property type="entry name" value="PRK09277.1"/>
    <property type="match status" value="1"/>
</dbReference>
<feature type="domain" description="Aconitase/3-isopropylmalate dehydratase large subunit alpha/beta/alpha" evidence="10">
    <location>
        <begin position="92"/>
        <end position="539"/>
    </location>
</feature>
<dbReference type="PROSITE" id="PS00450">
    <property type="entry name" value="ACONITASE_1"/>
    <property type="match status" value="1"/>
</dbReference>
<dbReference type="VEuPathDB" id="ToxoDB:EBH_0045350"/>
<accession>U6LD99</accession>
<dbReference type="PRINTS" id="PR00415">
    <property type="entry name" value="ACONITASE"/>
</dbReference>
<evidence type="ECO:0000256" key="6">
    <source>
        <dbReference type="ARBA" id="ARBA00023014"/>
    </source>
</evidence>
<gene>
    <name evidence="12" type="ORF">EBH_0045350</name>
</gene>
<evidence type="ECO:0000313" key="12">
    <source>
        <dbReference type="EMBL" id="CDJ48387.1"/>
    </source>
</evidence>
<protein>
    <recommendedName>
        <fullName evidence="3">aconitate hydratase</fullName>
        <ecNumber evidence="3">4.2.1.3</ecNumber>
    </recommendedName>
</protein>
<evidence type="ECO:0000313" key="13">
    <source>
        <dbReference type="Proteomes" id="UP000030750"/>
    </source>
</evidence>
<dbReference type="GO" id="GO:0003994">
    <property type="term" value="F:aconitate hydratase activity"/>
    <property type="evidence" value="ECO:0007669"/>
    <property type="project" value="UniProtKB-EC"/>
</dbReference>
<dbReference type="GO" id="GO:0046872">
    <property type="term" value="F:metal ion binding"/>
    <property type="evidence" value="ECO:0007669"/>
    <property type="project" value="UniProtKB-KW"/>
</dbReference>
<evidence type="ECO:0000256" key="2">
    <source>
        <dbReference type="ARBA" id="ARBA00007185"/>
    </source>
</evidence>
<dbReference type="PROSITE" id="PS01244">
    <property type="entry name" value="ACONITASE_2"/>
    <property type="match status" value="1"/>
</dbReference>
<feature type="compositionally biased region" description="Polar residues" evidence="9">
    <location>
        <begin position="7"/>
        <end position="22"/>
    </location>
</feature>
<dbReference type="AlphaFoldDB" id="U6LD99"/>
<comment type="similarity">
    <text evidence="2">Belongs to the aconitase/IPM isomerase family.</text>
</comment>
<evidence type="ECO:0000256" key="5">
    <source>
        <dbReference type="ARBA" id="ARBA00023004"/>
    </source>
</evidence>
<reference evidence="12" key="2">
    <citation type="submission" date="2013-10" db="EMBL/GenBank/DDBJ databases">
        <authorList>
            <person name="Aslett M."/>
        </authorList>
    </citation>
    <scope>NUCLEOTIDE SEQUENCE [LARGE SCALE GENOMIC DNA]</scope>
    <source>
        <strain evidence="12">Houghton</strain>
    </source>
</reference>
<sequence>MRDDSSSGKASNVTPSCSQSRNSHPHPYAHLFERLNGFDESIYNIQKLGKDKVCRLPHCIRVLLESAVRNCDGFLVTQDDVERILDWDALVNHKRTDGSVMLDVPFIPARVILQDFTGVPCVVDLAAMRDAMVELGSDPLKINPRVPVDLIIDHSVQVDRVRSKDAVTYNEEMEMHRNSERFSFLKWAAKTFSQMLIVPPGSGIVHQVNLEYLAKVVVTRNGVCFPDSLVGTDSHTTMIDGLGIVGWGVGGIEAEATMLGQPISMTLPPVLGVRLVGRLSPACTTTDLVLHVARILRMRGVVDHFVEFFGEACASLSAPDRATLANMSPEFGATIAYFPPDEMTLKYLLNTGRSTGEVEKIKAYLLQQGMFRTYENTGQKVSYTDVLEVDLSKIEPCIAGPKRPQDEVLLRNLKREFIVRSGSLRLELVRKPSYMDGSRKYLQGSVVIAAITSCTNTSNPSVMVGAGLLARKAVDLGLSVAPYIKTSLSPGSHVVQRYLESADLLPALEELGFYLTGFGCMTCIGNSGDLPEEVTAAIQSSPDLVVSAVLSGRVDIDFETEPLGICKNGKEVFLRDIWPSPSAVNEVVEKVLLPSLFKEAYQNIQQGNERSATALQQTIFHLLEESRRIHLLVVIFLLRALQGASSKSGRNGFENRSLESPFCVQQACAVTVGCDLLQLYRETRTPLIVIAGVKAVIAESYERIHRSNLVGMGVLPLQFLEGESASSLGITGMEEFSIDLTILGVNSVLPVQLDDGRQFSVKCRLQTKVELEYFRNGGILQYVLRNAASESTV</sequence>
<dbReference type="PANTHER" id="PTHR11670">
    <property type="entry name" value="ACONITASE/IRON-RESPONSIVE ELEMENT FAMILY MEMBER"/>
    <property type="match status" value="1"/>
</dbReference>
<keyword evidence="13" id="KW-1185">Reference proteome</keyword>
<dbReference type="EMBL" id="HG711107">
    <property type="protein sequence ID" value="CDJ48387.1"/>
    <property type="molecule type" value="Genomic_DNA"/>
</dbReference>
<proteinExistence type="inferred from homology"/>
<dbReference type="InterPro" id="IPR015928">
    <property type="entry name" value="Aconitase/3IPM_dehydase_swvl"/>
</dbReference>
<keyword evidence="7" id="KW-0456">Lyase</keyword>
<dbReference type="Pfam" id="PF00694">
    <property type="entry name" value="Aconitase_C"/>
    <property type="match status" value="1"/>
</dbReference>